<dbReference type="RefSeq" id="WP_168044604.1">
    <property type="nucleotide sequence ID" value="NZ_BMPA01000020.1"/>
</dbReference>
<proteinExistence type="predicted"/>
<evidence type="ECO:0000313" key="4">
    <source>
        <dbReference type="Proteomes" id="UP001302374"/>
    </source>
</evidence>
<evidence type="ECO:0000313" key="2">
    <source>
        <dbReference type="EMBL" id="WOF12155.1"/>
    </source>
</evidence>
<name>A0A7X5YJB5_9BACT</name>
<accession>A0A7X5YJB5</accession>
<evidence type="ECO:0000313" key="1">
    <source>
        <dbReference type="EMBL" id="NJC20687.1"/>
    </source>
</evidence>
<dbReference type="Proteomes" id="UP000576368">
    <property type="component" value="Unassembled WGS sequence"/>
</dbReference>
<evidence type="ECO:0000313" key="3">
    <source>
        <dbReference type="Proteomes" id="UP000576368"/>
    </source>
</evidence>
<dbReference type="EMBL" id="CP043839">
    <property type="protein sequence ID" value="WOF12155.1"/>
    <property type="molecule type" value="Genomic_DNA"/>
</dbReference>
<sequence length="142" mass="16232">MKKFIIGILIGFVAIFCLNEISDKKGQLSSSVLTVTEQYADDAEHTCELSSHSRQTLANEWRFSFEGLDAVNLRRDDTSLSSSSGPRGTNPSRSLKFASTILMLSFYDVPLTNWDTKNLYYHYCFVKSSCRYFVYTLRKIII</sequence>
<gene>
    <name evidence="2" type="ORF">F1644_07690</name>
    <name evidence="1" type="ORF">GGR15_004345</name>
</gene>
<dbReference type="GeneID" id="86891166"/>
<protein>
    <submittedName>
        <fullName evidence="1">Uncharacterized protein</fullName>
    </submittedName>
</protein>
<dbReference type="Proteomes" id="UP001302374">
    <property type="component" value="Chromosome"/>
</dbReference>
<dbReference type="AlphaFoldDB" id="A0A7X5YJB5"/>
<dbReference type="EMBL" id="JAATLI010000021">
    <property type="protein sequence ID" value="NJC20687.1"/>
    <property type="molecule type" value="Genomic_DNA"/>
</dbReference>
<reference evidence="2 4" key="1">
    <citation type="submission" date="2019-09" db="EMBL/GenBank/DDBJ databases">
        <title>Butyricimonas paravirosa DSM 105722 (=214-4 = JCM 18677 = CCUG 65563).</title>
        <authorList>
            <person name="Le Roy T."/>
            <person name="Cani P.D."/>
        </authorList>
    </citation>
    <scope>NUCLEOTIDE SEQUENCE [LARGE SCALE GENOMIC DNA]</scope>
    <source>
        <strain evidence="2 4">DSM 105722</strain>
    </source>
</reference>
<keyword evidence="4" id="KW-1185">Reference proteome</keyword>
<organism evidence="1 3">
    <name type="scientific">Butyricimonas paravirosa</name>
    <dbReference type="NCBI Taxonomy" id="1472417"/>
    <lineage>
        <taxon>Bacteria</taxon>
        <taxon>Pseudomonadati</taxon>
        <taxon>Bacteroidota</taxon>
        <taxon>Bacteroidia</taxon>
        <taxon>Bacteroidales</taxon>
        <taxon>Odoribacteraceae</taxon>
        <taxon>Butyricimonas</taxon>
    </lineage>
</organism>
<reference evidence="1 3" key="2">
    <citation type="submission" date="2020-03" db="EMBL/GenBank/DDBJ databases">
        <title>Genomic Encyclopedia of Type Strains, Phase IV (KMG-IV): sequencing the most valuable type-strain genomes for metagenomic binning, comparative biology and taxonomic classification.</title>
        <authorList>
            <person name="Goeker M."/>
        </authorList>
    </citation>
    <scope>NUCLEOTIDE SEQUENCE [LARGE SCALE GENOMIC DNA]</scope>
    <source>
        <strain evidence="1 3">DSM 105722</strain>
    </source>
</reference>